<reference evidence="1" key="1">
    <citation type="submission" date="2020-11" db="EMBL/GenBank/DDBJ databases">
        <authorList>
            <person name="Tran Van P."/>
        </authorList>
    </citation>
    <scope>NUCLEOTIDE SEQUENCE</scope>
</reference>
<protein>
    <submittedName>
        <fullName evidence="1">Uncharacterized protein</fullName>
    </submittedName>
</protein>
<organism evidence="1">
    <name type="scientific">Timema poppense</name>
    <name type="common">Walking stick</name>
    <dbReference type="NCBI Taxonomy" id="170557"/>
    <lineage>
        <taxon>Eukaryota</taxon>
        <taxon>Metazoa</taxon>
        <taxon>Ecdysozoa</taxon>
        <taxon>Arthropoda</taxon>
        <taxon>Hexapoda</taxon>
        <taxon>Insecta</taxon>
        <taxon>Pterygota</taxon>
        <taxon>Neoptera</taxon>
        <taxon>Polyneoptera</taxon>
        <taxon>Phasmatodea</taxon>
        <taxon>Timematodea</taxon>
        <taxon>Timematoidea</taxon>
        <taxon>Timematidae</taxon>
        <taxon>Timema</taxon>
    </lineage>
</organism>
<evidence type="ECO:0000313" key="1">
    <source>
        <dbReference type="EMBL" id="CAD7420772.1"/>
    </source>
</evidence>
<name>A0A7R9DVQ9_TIMPO</name>
<dbReference type="EMBL" id="OD036895">
    <property type="protein sequence ID" value="CAD7420772.1"/>
    <property type="molecule type" value="Genomic_DNA"/>
</dbReference>
<sequence>MFVVCPCRLVKWADTATPGRSTPSATSLSLVPVQEYNTLYQHLKKKYGKEMVKIGGVNLTPKYAPILQQTLPPQRLAARSMSSAQNALQSIRKETR</sequence>
<accession>A0A7R9DVQ9</accession>
<proteinExistence type="predicted"/>
<dbReference type="AlphaFoldDB" id="A0A7R9DVQ9"/>
<gene>
    <name evidence="1" type="ORF">TPSB3V08_LOCUS14187</name>
</gene>